<dbReference type="CDD" id="cd07036">
    <property type="entry name" value="TPP_PYR_E1-PDHc-beta_like"/>
    <property type="match status" value="1"/>
</dbReference>
<dbReference type="SMART" id="SM00861">
    <property type="entry name" value="Transket_pyr"/>
    <property type="match status" value="1"/>
</dbReference>
<dbReference type="InterPro" id="IPR033248">
    <property type="entry name" value="Transketolase_C"/>
</dbReference>
<keyword evidence="3" id="KW-0786">Thiamine pyrophosphate</keyword>
<accession>G9YUU7</accession>
<dbReference type="PANTHER" id="PTHR43257:SF2">
    <property type="entry name" value="PYRUVATE DEHYDROGENASE E1 COMPONENT SUBUNIT BETA"/>
    <property type="match status" value="1"/>
</dbReference>
<dbReference type="NCBIfam" id="NF006667">
    <property type="entry name" value="PRK09212.1"/>
    <property type="match status" value="1"/>
</dbReference>
<dbReference type="FunFam" id="3.40.50.970:FF:000001">
    <property type="entry name" value="Pyruvate dehydrogenase E1 beta subunit"/>
    <property type="match status" value="1"/>
</dbReference>
<comment type="cofactor">
    <cofactor evidence="1">
        <name>thiamine diphosphate</name>
        <dbReference type="ChEBI" id="CHEBI:58937"/>
    </cofactor>
</comment>
<evidence type="ECO:0000313" key="5">
    <source>
        <dbReference type="EMBL" id="EHM41547.1"/>
    </source>
</evidence>
<reference evidence="5 6" key="1">
    <citation type="submission" date="2011-08" db="EMBL/GenBank/DDBJ databases">
        <authorList>
            <person name="Weinstock G."/>
            <person name="Sodergren E."/>
            <person name="Clifton S."/>
            <person name="Fulton L."/>
            <person name="Fulton B."/>
            <person name="Courtney L."/>
            <person name="Fronick C."/>
            <person name="Harrison M."/>
            <person name="Strong C."/>
            <person name="Farmer C."/>
            <person name="Delahaunty K."/>
            <person name="Markovic C."/>
            <person name="Hall O."/>
            <person name="Minx P."/>
            <person name="Tomlinson C."/>
            <person name="Mitreva M."/>
            <person name="Hou S."/>
            <person name="Chen J."/>
            <person name="Wollam A."/>
            <person name="Pepin K.H."/>
            <person name="Johnson M."/>
            <person name="Bhonagiri V."/>
            <person name="Zhang X."/>
            <person name="Suruliraj S."/>
            <person name="Warren W."/>
            <person name="Chinwalla A."/>
            <person name="Mardis E.R."/>
            <person name="Wilson R.K."/>
        </authorList>
    </citation>
    <scope>NUCLEOTIDE SEQUENCE [LARGE SCALE GENOMIC DNA]</scope>
    <source>
        <strain evidence="5 6">ATCC 29863</strain>
    </source>
</reference>
<dbReference type="Pfam" id="PF02779">
    <property type="entry name" value="Transket_pyr"/>
    <property type="match status" value="1"/>
</dbReference>
<gene>
    <name evidence="5" type="ORF">HMPREF0372_03319</name>
</gene>
<dbReference type="AlphaFoldDB" id="G9YUU7"/>
<dbReference type="SUPFAM" id="SSF52518">
    <property type="entry name" value="Thiamin diphosphate-binding fold (THDP-binding)"/>
    <property type="match status" value="1"/>
</dbReference>
<sequence length="334" mass="36731">MIIREVQIMRELMVRDAIREALDEEMARDNTVFQMGEDIGVIGGNFKCTVGLRDKYGDLRVKDTPISEQGFVGMGVGAALTGLRPVVELMFADFMMVCGDQLFNQMAKITYMSGGQCNVPMVVRLPLGGGRSSAAQHSQSIHAWAAHIPGVKVVVPSTAGECKGLLKTAIRDNDPVMFFEHKMLYTTKFNDVPEVEEDVCIPFGRARIVTEGADITVVTNSMMTIKAEKAVRQLQKEGISAELIDLRTIVPLDTETIIRSVKKTGKLLIVDEGHLSFGITGEIASRIMPDVFYDLDAPIQRMGTADVPLPFSPALEFPLIPDEKKIAAKIREMV</sequence>
<dbReference type="InterPro" id="IPR029061">
    <property type="entry name" value="THDP-binding"/>
</dbReference>
<evidence type="ECO:0000256" key="1">
    <source>
        <dbReference type="ARBA" id="ARBA00001964"/>
    </source>
</evidence>
<dbReference type="InterPro" id="IPR005475">
    <property type="entry name" value="Transketolase-like_Pyr-bd"/>
</dbReference>
<dbReference type="InterPro" id="IPR009014">
    <property type="entry name" value="Transketo_C/PFOR_II"/>
</dbReference>
<keyword evidence="2" id="KW-0560">Oxidoreductase</keyword>
<dbReference type="Proteomes" id="UP000004459">
    <property type="component" value="Unassembled WGS sequence"/>
</dbReference>
<feature type="domain" description="Transketolase-like pyrimidine-binding" evidence="4">
    <location>
        <begin position="12"/>
        <end position="187"/>
    </location>
</feature>
<evidence type="ECO:0000313" key="6">
    <source>
        <dbReference type="Proteomes" id="UP000004459"/>
    </source>
</evidence>
<dbReference type="Pfam" id="PF02780">
    <property type="entry name" value="Transketolase_C"/>
    <property type="match status" value="1"/>
</dbReference>
<evidence type="ECO:0000256" key="3">
    <source>
        <dbReference type="ARBA" id="ARBA00023052"/>
    </source>
</evidence>
<dbReference type="PATRIC" id="fig|411475.3.peg.2861"/>
<dbReference type="EMBL" id="AGCK01000270">
    <property type="protein sequence ID" value="EHM41547.1"/>
    <property type="molecule type" value="Genomic_DNA"/>
</dbReference>
<dbReference type="PANTHER" id="PTHR43257">
    <property type="entry name" value="PYRUVATE DEHYDROGENASE E1 COMPONENT BETA SUBUNIT"/>
    <property type="match status" value="1"/>
</dbReference>
<proteinExistence type="predicted"/>
<dbReference type="STRING" id="292800.A4U99_06840"/>
<dbReference type="Gene3D" id="3.40.50.970">
    <property type="match status" value="1"/>
</dbReference>
<evidence type="ECO:0000256" key="2">
    <source>
        <dbReference type="ARBA" id="ARBA00023002"/>
    </source>
</evidence>
<organism evidence="5 6">
    <name type="scientific">Flavonifractor plautii ATCC 29863</name>
    <dbReference type="NCBI Taxonomy" id="411475"/>
    <lineage>
        <taxon>Bacteria</taxon>
        <taxon>Bacillati</taxon>
        <taxon>Bacillota</taxon>
        <taxon>Clostridia</taxon>
        <taxon>Eubacteriales</taxon>
        <taxon>Oscillospiraceae</taxon>
        <taxon>Flavonifractor</taxon>
    </lineage>
</organism>
<dbReference type="SUPFAM" id="SSF52922">
    <property type="entry name" value="TK C-terminal domain-like"/>
    <property type="match status" value="1"/>
</dbReference>
<dbReference type="GO" id="GO:0016491">
    <property type="term" value="F:oxidoreductase activity"/>
    <property type="evidence" value="ECO:0007669"/>
    <property type="project" value="UniProtKB-KW"/>
</dbReference>
<evidence type="ECO:0000259" key="4">
    <source>
        <dbReference type="SMART" id="SM00861"/>
    </source>
</evidence>
<comment type="caution">
    <text evidence="5">The sequence shown here is derived from an EMBL/GenBank/DDBJ whole genome shotgun (WGS) entry which is preliminary data.</text>
</comment>
<protein>
    <submittedName>
        <fullName evidence="5">Putative TPP-dependent acetoin dehydrogenase complex, E1 component, beta subunit</fullName>
    </submittedName>
</protein>
<dbReference type="Gene3D" id="3.40.50.920">
    <property type="match status" value="1"/>
</dbReference>
<dbReference type="FunFam" id="3.40.50.920:FF:000001">
    <property type="entry name" value="Pyruvate dehydrogenase E1 beta subunit"/>
    <property type="match status" value="1"/>
</dbReference>
<dbReference type="HOGENOM" id="CLU_012907_1_1_9"/>
<name>G9YUU7_FLAPL</name>